<accession>A0A8J6J366</accession>
<proteinExistence type="predicted"/>
<protein>
    <submittedName>
        <fullName evidence="5">S-layer homology domain-containing protein</fullName>
    </submittedName>
</protein>
<dbReference type="InterPro" id="IPR044060">
    <property type="entry name" value="Bacterial_rp_domain"/>
</dbReference>
<feature type="domain" description="SLH" evidence="4">
    <location>
        <begin position="1111"/>
        <end position="1169"/>
    </location>
</feature>
<feature type="signal peptide" evidence="3">
    <location>
        <begin position="1"/>
        <end position="27"/>
    </location>
</feature>
<dbReference type="Gene3D" id="2.60.40.2340">
    <property type="match status" value="1"/>
</dbReference>
<dbReference type="Pfam" id="PF00395">
    <property type="entry name" value="SLH"/>
    <property type="match status" value="3"/>
</dbReference>
<keyword evidence="6" id="KW-1185">Reference proteome</keyword>
<dbReference type="Gene3D" id="2.60.40.10">
    <property type="entry name" value="Immunoglobulins"/>
    <property type="match status" value="1"/>
</dbReference>
<evidence type="ECO:0000256" key="1">
    <source>
        <dbReference type="ARBA" id="ARBA00022737"/>
    </source>
</evidence>
<dbReference type="Proteomes" id="UP000602260">
    <property type="component" value="Unassembled WGS sequence"/>
</dbReference>
<dbReference type="InterPro" id="IPR013783">
    <property type="entry name" value="Ig-like_fold"/>
</dbReference>
<dbReference type="RefSeq" id="WP_186878104.1">
    <property type="nucleotide sequence ID" value="NZ_JACOPN010000003.1"/>
</dbReference>
<feature type="chain" id="PRO_5035307981" evidence="3">
    <location>
        <begin position="28"/>
        <end position="1297"/>
    </location>
</feature>
<evidence type="ECO:0000256" key="2">
    <source>
        <dbReference type="SAM" id="MobiDB-lite"/>
    </source>
</evidence>
<gene>
    <name evidence="5" type="ORF">H8S55_05350</name>
</gene>
<organism evidence="5 6">
    <name type="scientific">Flintibacter faecis</name>
    <dbReference type="NCBI Taxonomy" id="2763047"/>
    <lineage>
        <taxon>Bacteria</taxon>
        <taxon>Bacillati</taxon>
        <taxon>Bacillota</taxon>
        <taxon>Clostridia</taxon>
        <taxon>Eubacteriales</taxon>
        <taxon>Flintibacter</taxon>
    </lineage>
</organism>
<reference evidence="5" key="1">
    <citation type="submission" date="2020-08" db="EMBL/GenBank/DDBJ databases">
        <title>Genome public.</title>
        <authorList>
            <person name="Liu C."/>
            <person name="Sun Q."/>
        </authorList>
    </citation>
    <scope>NUCLEOTIDE SEQUENCE</scope>
    <source>
        <strain evidence="5">BX5</strain>
    </source>
</reference>
<feature type="region of interest" description="Disordered" evidence="2">
    <location>
        <begin position="1004"/>
        <end position="1036"/>
    </location>
</feature>
<dbReference type="EMBL" id="JACOPN010000003">
    <property type="protein sequence ID" value="MBC5716750.1"/>
    <property type="molecule type" value="Genomic_DNA"/>
</dbReference>
<evidence type="ECO:0000259" key="4">
    <source>
        <dbReference type="PROSITE" id="PS51272"/>
    </source>
</evidence>
<keyword evidence="3" id="KW-0732">Signal</keyword>
<evidence type="ECO:0000313" key="6">
    <source>
        <dbReference type="Proteomes" id="UP000602260"/>
    </source>
</evidence>
<feature type="domain" description="SLH" evidence="4">
    <location>
        <begin position="1170"/>
        <end position="1233"/>
    </location>
</feature>
<sequence length="1297" mass="140295">MSKWKKSLAMVLTAAMLLSVLPVSTWAAESEPEPEDEVVFNLGTMDVTVGTDQARAEEGQEPYDLFQADGSYTLELEPDAFFPYEVQFTHDGQTQQVWFMDPEDTVDVGGHTFGVFSESTDPNKLTQIGIWVGEDYIPAYPEEKTFTNDGPEAMPISGGLPLAKEVKNVDLNLSNKYLPSQLTKVQVSAVLSGIRHNGTSSDRVAWVRGYSSYGSDNFQILDQSGTMDLSDRYGSFHIDLLVGSALQLDKGNNTLYQVNVTVPETEMFQWDVLAGTESVKSSSYYNENSYGDIKTDGYYKVGLSPAAGSAESLKLKMDFSDQYEANGKTASVYQGLYETEEALENAQEITGQIWGTDAAGIDVKSEDQVELTVVLKSSDGTVAGILPQTVVLRVNSMSLYPAGILTAQEPYTDVGDSNKSSFWEDGREVFLLPVKTGYAAEDTYALMLVYKSGTTNYQGTCDHIQKAVQGLYSTLDQAANQPDLKEKLFIGSSQYGKFTADFSKGVNFTVFDIYGGVHQFCVRTTESTSQPTPDYREEKSPLSADTYFQADGIADSSHYYVMNHDNDSYYSNGYQTIFTTDDVDLSKIKLMFSTPSGYDYQNGQEIPSAKIYAGKIGSTGIQQESGVTENDFSNGPVQYVATAQNGKDLKNYWVTVVKTDSSATSGKLFVNGINGSQGAKRTVFLTQAYDYHHDIFLANVGGGNLTNLKVELTDAQNVQLDEFWTIGGERNNTLAPLSIKDSDEASDGIAKVRLVPERNADGSVKPGAVSGKLTITAEGQDSVVIELTGVAFQPEITSGGLPDGVKYVPYGQLIMTNNEYDWLSVAIKQTSGKLPEGMIFRENGELYGVPQTTGEYSFGISAEYAVNEKYTQDYNYTGDLIGDTNNRAHLYLSILDNTAENVEAQTDVQDGYALLDRVQDTTVYQSQVFRSKGEYGNFVDFWLDGVKLVEGQDYDSEEGSTKITIRAQTFQKAGSGSHTIAAEFRHGGKNDLNSPLKKTAQVYKANTSGGGSSGGGGGGSSSGTSKGFDAGVSQAPNGTITVTPKTAAKGKLVTVTVTPDAGYRLDKLTATGKNGDDLTLTDIGGGKYTFVMPTGGARVSGSFVKIIQAAEGQPFEDVPQGAWFVDAVKYVQQNGLMAGTSATTFSPYGNTSRGMIVTILHGMCGKPVFEGCVFSDVEEGTYYAKATCWASQNQIISGFGQGEFGPDEDVQRDQLAVIMMRYAQYLGLETPERADLSGFVDADQISAYAQEAMSWASAVGLLSGKGDGIMDPQGVATRAEVAAMMARLDQMVKQTEG</sequence>
<keyword evidence="1" id="KW-0677">Repeat</keyword>
<dbReference type="InterPro" id="IPR001119">
    <property type="entry name" value="SLH_dom"/>
</dbReference>
<name>A0A8J6J366_9FIRM</name>
<dbReference type="Pfam" id="PF18998">
    <property type="entry name" value="Flg_new_2"/>
    <property type="match status" value="1"/>
</dbReference>
<feature type="compositionally biased region" description="Gly residues" evidence="2">
    <location>
        <begin position="1008"/>
        <end position="1021"/>
    </location>
</feature>
<feature type="domain" description="SLH" evidence="4">
    <location>
        <begin position="1236"/>
        <end position="1297"/>
    </location>
</feature>
<comment type="caution">
    <text evidence="5">The sequence shown here is derived from an EMBL/GenBank/DDBJ whole genome shotgun (WGS) entry which is preliminary data.</text>
</comment>
<evidence type="ECO:0000313" key="5">
    <source>
        <dbReference type="EMBL" id="MBC5716750.1"/>
    </source>
</evidence>
<evidence type="ECO:0000256" key="3">
    <source>
        <dbReference type="SAM" id="SignalP"/>
    </source>
</evidence>
<dbReference type="PROSITE" id="PS51272">
    <property type="entry name" value="SLH"/>
    <property type="match status" value="3"/>
</dbReference>